<dbReference type="EC" id="4.2.1.47" evidence="3"/>
<evidence type="ECO:0000256" key="1">
    <source>
        <dbReference type="ARBA" id="ARBA00001937"/>
    </source>
</evidence>
<evidence type="ECO:0000256" key="2">
    <source>
        <dbReference type="ARBA" id="ARBA00009263"/>
    </source>
</evidence>
<accession>A0ABT2G575</accession>
<dbReference type="RefSeq" id="WP_259412850.1">
    <property type="nucleotide sequence ID" value="NZ_JANWGH010000001.1"/>
</dbReference>
<comment type="caution">
    <text evidence="6">The sequence shown here is derived from an EMBL/GenBank/DDBJ whole genome shotgun (WGS) entry which is preliminary data.</text>
</comment>
<dbReference type="InterPro" id="IPR016040">
    <property type="entry name" value="NAD(P)-bd_dom"/>
</dbReference>
<dbReference type="PANTHER" id="PTHR43715">
    <property type="entry name" value="GDP-MANNOSE 4,6-DEHYDRATASE"/>
    <property type="match status" value="1"/>
</dbReference>
<dbReference type="InterPro" id="IPR006368">
    <property type="entry name" value="GDP_Man_deHydtase"/>
</dbReference>
<sequence length="328" mass="37277">MKTALITGITGQDGAYLAKLLLSKGYRVIGLTRQTDSKALYRLAYLGIDDQVELAHHDLTDPKSVLSCLEEYHPDEIYNLAAQSSVGQSFKIPQETFSFNTLSVMNLLDAIRQFDKKIRFYQASSSEMFGNVTLQNLPIRESLLFHPVSPYGISKASAHWLAVNYREAYGIFTACGILFNHESALRGDNFVVKKIINTAIRIKNGEVNELNVGNLAISRDWGYAPKYVEAMWMMLQQDLPTDYVICSGNVTSLLELLRQVFRHLDLDMRAHIRLDPQFMRSLDLAMIYGDNTKAKSDLGWQYNMDTQALIDQLINDEKSWMAWKEKLG</sequence>
<dbReference type="SUPFAM" id="SSF51735">
    <property type="entry name" value="NAD(P)-binding Rossmann-fold domains"/>
    <property type="match status" value="1"/>
</dbReference>
<evidence type="ECO:0000256" key="3">
    <source>
        <dbReference type="ARBA" id="ARBA00011989"/>
    </source>
</evidence>
<dbReference type="GO" id="GO:0008446">
    <property type="term" value="F:GDP-mannose 4,6-dehydratase activity"/>
    <property type="evidence" value="ECO:0007669"/>
    <property type="project" value="UniProtKB-EC"/>
</dbReference>
<reference evidence="6 7" key="1">
    <citation type="submission" date="2022-08" db="EMBL/GenBank/DDBJ databases">
        <title>Algoriphagus sp. CAU 1643 isolated from mud.</title>
        <authorList>
            <person name="Kim W."/>
        </authorList>
    </citation>
    <scope>NUCLEOTIDE SEQUENCE [LARGE SCALE GENOMIC DNA]</scope>
    <source>
        <strain evidence="6 7">CAU 1643</strain>
    </source>
</reference>
<organism evidence="6 7">
    <name type="scientific">Algoriphagus limi</name>
    <dbReference type="NCBI Taxonomy" id="2975273"/>
    <lineage>
        <taxon>Bacteria</taxon>
        <taxon>Pseudomonadati</taxon>
        <taxon>Bacteroidota</taxon>
        <taxon>Cytophagia</taxon>
        <taxon>Cytophagales</taxon>
        <taxon>Cyclobacteriaceae</taxon>
        <taxon>Algoriphagus</taxon>
    </lineage>
</organism>
<comment type="cofactor">
    <cofactor evidence="1">
        <name>NADP(+)</name>
        <dbReference type="ChEBI" id="CHEBI:58349"/>
    </cofactor>
</comment>
<name>A0ABT2G575_9BACT</name>
<feature type="domain" description="NAD(P)-binding" evidence="5">
    <location>
        <begin position="5"/>
        <end position="312"/>
    </location>
</feature>
<keyword evidence="7" id="KW-1185">Reference proteome</keyword>
<dbReference type="Pfam" id="PF16363">
    <property type="entry name" value="GDP_Man_Dehyd"/>
    <property type="match status" value="1"/>
</dbReference>
<dbReference type="CDD" id="cd05260">
    <property type="entry name" value="GDP_MD_SDR_e"/>
    <property type="match status" value="1"/>
</dbReference>
<dbReference type="Gene3D" id="3.40.50.720">
    <property type="entry name" value="NAD(P)-binding Rossmann-like Domain"/>
    <property type="match status" value="1"/>
</dbReference>
<keyword evidence="4 6" id="KW-0456">Lyase</keyword>
<proteinExistence type="inferred from homology"/>
<dbReference type="InterPro" id="IPR036291">
    <property type="entry name" value="NAD(P)-bd_dom_sf"/>
</dbReference>
<dbReference type="PANTHER" id="PTHR43715:SF1">
    <property type="entry name" value="GDP-MANNOSE 4,6 DEHYDRATASE"/>
    <property type="match status" value="1"/>
</dbReference>
<evidence type="ECO:0000259" key="5">
    <source>
        <dbReference type="Pfam" id="PF16363"/>
    </source>
</evidence>
<evidence type="ECO:0000256" key="4">
    <source>
        <dbReference type="ARBA" id="ARBA00023239"/>
    </source>
</evidence>
<protein>
    <recommendedName>
        <fullName evidence="3">GDP-mannose 4,6-dehydratase</fullName>
        <ecNumber evidence="3">4.2.1.47</ecNumber>
    </recommendedName>
</protein>
<comment type="similarity">
    <text evidence="2">Belongs to the NAD(P)-dependent epimerase/dehydratase family. GDP-mannose 4,6-dehydratase subfamily.</text>
</comment>
<dbReference type="Proteomes" id="UP001206788">
    <property type="component" value="Unassembled WGS sequence"/>
</dbReference>
<dbReference type="EMBL" id="JANWGH010000001">
    <property type="protein sequence ID" value="MCS5489175.1"/>
    <property type="molecule type" value="Genomic_DNA"/>
</dbReference>
<dbReference type="Gene3D" id="3.90.25.10">
    <property type="entry name" value="UDP-galactose 4-epimerase, domain 1"/>
    <property type="match status" value="1"/>
</dbReference>
<evidence type="ECO:0000313" key="7">
    <source>
        <dbReference type="Proteomes" id="UP001206788"/>
    </source>
</evidence>
<gene>
    <name evidence="6" type="ORF">NY014_01965</name>
</gene>
<evidence type="ECO:0000313" key="6">
    <source>
        <dbReference type="EMBL" id="MCS5489175.1"/>
    </source>
</evidence>